<dbReference type="InterPro" id="IPR036691">
    <property type="entry name" value="Endo/exonu/phosph_ase_sf"/>
</dbReference>
<comment type="caution">
    <text evidence="5">The sequence shown here is derived from an EMBL/GenBank/DDBJ whole genome shotgun (WGS) entry which is preliminary data.</text>
</comment>
<accession>A0A9J6E3E4</accession>
<feature type="domain" description="Transposable element P transposase-like GTP-binding insertion" evidence="3">
    <location>
        <begin position="367"/>
        <end position="476"/>
    </location>
</feature>
<dbReference type="InterPro" id="IPR048365">
    <property type="entry name" value="TNP-like_RNaseH_N"/>
</dbReference>
<dbReference type="PANTHER" id="PTHR47577">
    <property type="entry name" value="THAP DOMAIN-CONTAINING PROTEIN 6"/>
    <property type="match status" value="1"/>
</dbReference>
<feature type="domain" description="Transposable element P transposase-like RNase H C-terminal" evidence="4">
    <location>
        <begin position="557"/>
        <end position="590"/>
    </location>
</feature>
<evidence type="ECO:0000313" key="5">
    <source>
        <dbReference type="EMBL" id="KAH8029027.1"/>
    </source>
</evidence>
<protein>
    <recommendedName>
        <fullName evidence="7">Transposable element</fullName>
    </recommendedName>
</protein>
<feature type="compositionally biased region" description="Low complexity" evidence="1">
    <location>
        <begin position="110"/>
        <end position="120"/>
    </location>
</feature>
<dbReference type="EMBL" id="JABSTU010000006">
    <property type="protein sequence ID" value="KAH8029027.1"/>
    <property type="molecule type" value="Genomic_DNA"/>
</dbReference>
<gene>
    <name evidence="5" type="ORF">HPB51_022100</name>
</gene>
<evidence type="ECO:0000259" key="2">
    <source>
        <dbReference type="Pfam" id="PF21787"/>
    </source>
</evidence>
<dbReference type="Proteomes" id="UP000821866">
    <property type="component" value="Chromosome 4"/>
</dbReference>
<evidence type="ECO:0000259" key="4">
    <source>
        <dbReference type="Pfam" id="PF21789"/>
    </source>
</evidence>
<evidence type="ECO:0000259" key="3">
    <source>
        <dbReference type="Pfam" id="PF21788"/>
    </source>
</evidence>
<dbReference type="SUPFAM" id="SSF56219">
    <property type="entry name" value="DNase I-like"/>
    <property type="match status" value="1"/>
</dbReference>
<dbReference type="InterPro" id="IPR048367">
    <property type="entry name" value="TNP-like_RNaseH_C"/>
</dbReference>
<reference evidence="5" key="1">
    <citation type="journal article" date="2020" name="Cell">
        <title>Large-Scale Comparative Analyses of Tick Genomes Elucidate Their Genetic Diversity and Vector Capacities.</title>
        <authorList>
            <consortium name="Tick Genome and Microbiome Consortium (TIGMIC)"/>
            <person name="Jia N."/>
            <person name="Wang J."/>
            <person name="Shi W."/>
            <person name="Du L."/>
            <person name="Sun Y."/>
            <person name="Zhan W."/>
            <person name="Jiang J.F."/>
            <person name="Wang Q."/>
            <person name="Zhang B."/>
            <person name="Ji P."/>
            <person name="Bell-Sakyi L."/>
            <person name="Cui X.M."/>
            <person name="Yuan T.T."/>
            <person name="Jiang B.G."/>
            <person name="Yang W.F."/>
            <person name="Lam T.T."/>
            <person name="Chang Q.C."/>
            <person name="Ding S.J."/>
            <person name="Wang X.J."/>
            <person name="Zhu J.G."/>
            <person name="Ruan X.D."/>
            <person name="Zhao L."/>
            <person name="Wei J.T."/>
            <person name="Ye R.Z."/>
            <person name="Que T.C."/>
            <person name="Du C.H."/>
            <person name="Zhou Y.H."/>
            <person name="Cheng J.X."/>
            <person name="Dai P.F."/>
            <person name="Guo W.B."/>
            <person name="Han X.H."/>
            <person name="Huang E.J."/>
            <person name="Li L.F."/>
            <person name="Wei W."/>
            <person name="Gao Y.C."/>
            <person name="Liu J.Z."/>
            <person name="Shao H.Z."/>
            <person name="Wang X."/>
            <person name="Wang C.C."/>
            <person name="Yang T.C."/>
            <person name="Huo Q.B."/>
            <person name="Li W."/>
            <person name="Chen H.Y."/>
            <person name="Chen S.E."/>
            <person name="Zhou L.G."/>
            <person name="Ni X.B."/>
            <person name="Tian J.H."/>
            <person name="Sheng Y."/>
            <person name="Liu T."/>
            <person name="Pan Y.S."/>
            <person name="Xia L.Y."/>
            <person name="Li J."/>
            <person name="Zhao F."/>
            <person name="Cao W.C."/>
        </authorList>
    </citation>
    <scope>NUCLEOTIDE SEQUENCE</scope>
    <source>
        <strain evidence="5">Rmic-2018</strain>
    </source>
</reference>
<name>A0A9J6E3E4_RHIMP</name>
<dbReference type="VEuPathDB" id="VectorBase:LOC119175690"/>
<dbReference type="InterPro" id="IPR048366">
    <property type="entry name" value="TNP-like_GBD"/>
</dbReference>
<evidence type="ECO:0008006" key="7">
    <source>
        <dbReference type="Google" id="ProtNLM"/>
    </source>
</evidence>
<dbReference type="PANTHER" id="PTHR47577:SF2">
    <property type="entry name" value="THAP DOMAIN CONTAINING 9"/>
    <property type="match status" value="1"/>
</dbReference>
<feature type="region of interest" description="Disordered" evidence="1">
    <location>
        <begin position="69"/>
        <end position="121"/>
    </location>
</feature>
<dbReference type="AlphaFoldDB" id="A0A9J6E3E4"/>
<proteinExistence type="predicted"/>
<organism evidence="5 6">
    <name type="scientific">Rhipicephalus microplus</name>
    <name type="common">Cattle tick</name>
    <name type="synonym">Boophilus microplus</name>
    <dbReference type="NCBI Taxonomy" id="6941"/>
    <lineage>
        <taxon>Eukaryota</taxon>
        <taxon>Metazoa</taxon>
        <taxon>Ecdysozoa</taxon>
        <taxon>Arthropoda</taxon>
        <taxon>Chelicerata</taxon>
        <taxon>Arachnida</taxon>
        <taxon>Acari</taxon>
        <taxon>Parasitiformes</taxon>
        <taxon>Ixodida</taxon>
        <taxon>Ixodoidea</taxon>
        <taxon>Ixodidae</taxon>
        <taxon>Rhipicephalinae</taxon>
        <taxon>Rhipicephalus</taxon>
        <taxon>Boophilus</taxon>
    </lineage>
</organism>
<keyword evidence="6" id="KW-1185">Reference proteome</keyword>
<evidence type="ECO:0000313" key="6">
    <source>
        <dbReference type="Proteomes" id="UP000821866"/>
    </source>
</evidence>
<dbReference type="Pfam" id="PF21788">
    <property type="entry name" value="TNP-like_GBD"/>
    <property type="match status" value="1"/>
</dbReference>
<reference evidence="5" key="2">
    <citation type="submission" date="2021-09" db="EMBL/GenBank/DDBJ databases">
        <authorList>
            <person name="Jia N."/>
            <person name="Wang J."/>
            <person name="Shi W."/>
            <person name="Du L."/>
            <person name="Sun Y."/>
            <person name="Zhan W."/>
            <person name="Jiang J."/>
            <person name="Wang Q."/>
            <person name="Zhang B."/>
            <person name="Ji P."/>
            <person name="Sakyi L.B."/>
            <person name="Cui X."/>
            <person name="Yuan T."/>
            <person name="Jiang B."/>
            <person name="Yang W."/>
            <person name="Lam T.T.-Y."/>
            <person name="Chang Q."/>
            <person name="Ding S."/>
            <person name="Wang X."/>
            <person name="Zhu J."/>
            <person name="Ruan X."/>
            <person name="Zhao L."/>
            <person name="Wei J."/>
            <person name="Que T."/>
            <person name="Du C."/>
            <person name="Cheng J."/>
            <person name="Dai P."/>
            <person name="Han X."/>
            <person name="Huang E."/>
            <person name="Gao Y."/>
            <person name="Liu J."/>
            <person name="Shao H."/>
            <person name="Ye R."/>
            <person name="Li L."/>
            <person name="Wei W."/>
            <person name="Wang X."/>
            <person name="Wang C."/>
            <person name="Huo Q."/>
            <person name="Li W."/>
            <person name="Guo W."/>
            <person name="Chen H."/>
            <person name="Chen S."/>
            <person name="Zhou L."/>
            <person name="Zhou L."/>
            <person name="Ni X."/>
            <person name="Tian J."/>
            <person name="Zhou Y."/>
            <person name="Sheng Y."/>
            <person name="Liu T."/>
            <person name="Pan Y."/>
            <person name="Xia L."/>
            <person name="Li J."/>
            <person name="Zhao F."/>
            <person name="Cao W."/>
        </authorList>
    </citation>
    <scope>NUCLEOTIDE SEQUENCE</scope>
    <source>
        <strain evidence="5">Rmic-2018</strain>
        <tissue evidence="5">Larvae</tissue>
    </source>
</reference>
<evidence type="ECO:0000256" key="1">
    <source>
        <dbReference type="SAM" id="MobiDB-lite"/>
    </source>
</evidence>
<dbReference type="Pfam" id="PF21789">
    <property type="entry name" value="TNP-like_RNaseH_C"/>
    <property type="match status" value="1"/>
</dbReference>
<feature type="domain" description="Transposable element P transposase-like RNase H" evidence="2">
    <location>
        <begin position="201"/>
        <end position="337"/>
    </location>
</feature>
<dbReference type="Pfam" id="PF21787">
    <property type="entry name" value="TNP-like_RNaseH_N"/>
    <property type="match status" value="1"/>
</dbReference>
<sequence length="817" mass="91796">MRRADTWQSGSRQSCIDYGLVSEHTYERLNQMTIDEEGENSLGSDHRCIILKFDSGGARKKTQEVGLAKYLSKPARKRKAPTVRAPPQPKRKKDQKDDDQEAATPDFGVSNESSGGSENSLTLENNTQLFSELSDIAAAGQRIQGWSLEAVGTTIVLYKLTMREDIPEIDRAVVVSNRLALSLLPLPTRARLRQIISGIPCRYGFNEVSLKSIQEHFQEKSHLQRYAVLLLDEVKLKQSVAFNKTSYKMDGFVDYGDETNAATEQLADHALVLMFLPLFEGWVQPIASFATRGAAPGRILARLILSAVLQLHKHNASVLAVVSDGAVNNRSMWTTLGISGDMMSPCNSIEHPWEPSQKIFFICDVPHVVKCIRNHLKKHTYGMAGDHQINFAHYVALYESEKSKHTRVAPKLMKAHVAPDNLQKMSVRLATQIFSRGTAIGIQTYREASVEGLRGSEGTEAFTILINDLFDALNIKLPERGIKRYSKEIQASPSSFSYVIKDFLEMLNSTEKNSVEQGLKLFASQQTTQSLRVTLMSTLEIIEFLLDQDAHYVLTAKLNQDPLERHFGLVRSFGGDESHPTVVNFTQIFRLLSLYTPIKTALRGSVQGVPGNVLSSVQETLRTTREVQRTKHACLREFIEERLLKITCETPRDPEEQDDDHSYFKGEVDDAIVYYIRGYVVYKFEKHTACLLCLEDISSAAPVVGSDAYLTTYRSFKEGCMKHPTAKMLRVMRVVNDVVSATLDEAGACENIFWKVLEELEKCSIARLGCSDHESAFTCQILNCVIVTRMHFFSRDFNHKLESKKKVAVANKKAHLL</sequence>